<dbReference type="EMBL" id="LSBJ02000010">
    <property type="protein sequence ID" value="OAQ59160.1"/>
    <property type="molecule type" value="Genomic_DNA"/>
</dbReference>
<gene>
    <name evidence="3" type="ORF">VFPPC_10189</name>
</gene>
<evidence type="ECO:0000259" key="2">
    <source>
        <dbReference type="Pfam" id="PF16862"/>
    </source>
</evidence>
<dbReference type="GeneID" id="28852598"/>
<evidence type="ECO:0000313" key="3">
    <source>
        <dbReference type="EMBL" id="OAQ59160.1"/>
    </source>
</evidence>
<comment type="caution">
    <text evidence="3">The sequence shown here is derived from an EMBL/GenBank/DDBJ whole genome shotgun (WGS) entry which is preliminary data.</text>
</comment>
<keyword evidence="1" id="KW-0732">Signal</keyword>
<dbReference type="AlphaFoldDB" id="A0A179F1K9"/>
<dbReference type="SUPFAM" id="SSF51445">
    <property type="entry name" value="(Trans)glycosidases"/>
    <property type="match status" value="1"/>
</dbReference>
<feature type="domain" description="Beta-glucuronidase C-terminal" evidence="2">
    <location>
        <begin position="409"/>
        <end position="512"/>
    </location>
</feature>
<dbReference type="InterPro" id="IPR052974">
    <property type="entry name" value="GH79_Enzymes"/>
</dbReference>
<dbReference type="PANTHER" id="PTHR36183:SF2">
    <property type="entry name" value="BETA-GLUCURONIDASE C-TERMINAL DOMAIN-CONTAINING PROTEIN"/>
    <property type="match status" value="1"/>
</dbReference>
<dbReference type="GO" id="GO:0016787">
    <property type="term" value="F:hydrolase activity"/>
    <property type="evidence" value="ECO:0007669"/>
    <property type="project" value="UniProtKB-KW"/>
</dbReference>
<reference evidence="3 4" key="1">
    <citation type="journal article" date="2016" name="PLoS Pathog.">
        <title>Biosynthesis of antibiotic leucinostatins in bio-control fungus Purpureocillium lilacinum and their inhibition on phytophthora revealed by genome mining.</title>
        <authorList>
            <person name="Wang G."/>
            <person name="Liu Z."/>
            <person name="Lin R."/>
            <person name="Li E."/>
            <person name="Mao Z."/>
            <person name="Ling J."/>
            <person name="Yang Y."/>
            <person name="Yin W.B."/>
            <person name="Xie B."/>
        </authorList>
    </citation>
    <scope>NUCLEOTIDE SEQUENCE [LARGE SCALE GENOMIC DNA]</scope>
    <source>
        <strain evidence="3">170</strain>
    </source>
</reference>
<dbReference type="PANTHER" id="PTHR36183">
    <property type="entry name" value="BETA-GLUCURONIDASE"/>
    <property type="match status" value="1"/>
</dbReference>
<dbReference type="RefSeq" id="XP_018137215.1">
    <property type="nucleotide sequence ID" value="XM_018288604.1"/>
</dbReference>
<feature type="chain" id="PRO_5008101184" evidence="1">
    <location>
        <begin position="22"/>
        <end position="516"/>
    </location>
</feature>
<keyword evidence="4" id="KW-1185">Reference proteome</keyword>
<proteinExistence type="predicted"/>
<evidence type="ECO:0000256" key="1">
    <source>
        <dbReference type="SAM" id="SignalP"/>
    </source>
</evidence>
<dbReference type="OrthoDB" id="2831684at2759"/>
<evidence type="ECO:0000313" key="4">
    <source>
        <dbReference type="Proteomes" id="UP000078397"/>
    </source>
</evidence>
<dbReference type="KEGG" id="pchm:VFPPC_10189"/>
<dbReference type="InterPro" id="IPR031728">
    <property type="entry name" value="GlcAase_C"/>
</dbReference>
<sequence length="516" mass="57056">MKTSLHWALLGIVAATGLAAATSPHIIHVSLPPRASSSTSQPVDHAFASFSLPAHFFADFTGNKSHPNLFSRDILDLLHKKTGAHPYVRLGGTSTDRLVYNASQLESVVLSEELENGIPLMVTVGPSWFEGFHNFPGSLWNFQANLASQGPEALNNTISVCEKVMEELKDKLVAFEIGNEPDLYALTKVRPATYTVYDYVQEWTRYAKAISQKVLSGNSYGLPERTFFQGLVYATQNLGTFTTANAFDAGLNHTNYIKSVSLHHYSSGNQPWVRLQNSFMNHTAVAGNLSAFKPDMDAIKRHNPNITFLLGETNSDYVNLNMTHVEGVFGSALWLIDYLLYGMTMNIARFNLIQGTTFGYTGWVPVRRNGLQPSVKPPLYGQIAVADIVGKNGRVQVQEVDLGIWNFSAYGIYECGKLSKYVLLNLDEWNSTSTHRRPVQRVTLHVPARADKAIVRRLTGPGANVETGVQWGGLEWNYAAGRLVQSGKDKVEKIKPRRGQLSVDIESSQCAVISFN</sequence>
<dbReference type="Gene3D" id="3.20.20.80">
    <property type="entry name" value="Glycosidases"/>
    <property type="match status" value="1"/>
</dbReference>
<dbReference type="Proteomes" id="UP000078397">
    <property type="component" value="Unassembled WGS sequence"/>
</dbReference>
<dbReference type="InterPro" id="IPR017853">
    <property type="entry name" value="GH"/>
</dbReference>
<feature type="signal peptide" evidence="1">
    <location>
        <begin position="1"/>
        <end position="21"/>
    </location>
</feature>
<protein>
    <submittedName>
        <fullName evidence="3">Glycoside hydrolase family 79</fullName>
    </submittedName>
</protein>
<accession>A0A179F1K9</accession>
<name>A0A179F1K9_METCM</name>
<organism evidence="3 4">
    <name type="scientific">Pochonia chlamydosporia 170</name>
    <dbReference type="NCBI Taxonomy" id="1380566"/>
    <lineage>
        <taxon>Eukaryota</taxon>
        <taxon>Fungi</taxon>
        <taxon>Dikarya</taxon>
        <taxon>Ascomycota</taxon>
        <taxon>Pezizomycotina</taxon>
        <taxon>Sordariomycetes</taxon>
        <taxon>Hypocreomycetidae</taxon>
        <taxon>Hypocreales</taxon>
        <taxon>Clavicipitaceae</taxon>
        <taxon>Pochonia</taxon>
    </lineage>
</organism>
<keyword evidence="3" id="KW-0378">Hydrolase</keyword>
<dbReference type="InterPro" id="IPR013780">
    <property type="entry name" value="Glyco_hydro_b"/>
</dbReference>
<dbReference type="Pfam" id="PF16862">
    <property type="entry name" value="Glyco_hydro_79C"/>
    <property type="match status" value="1"/>
</dbReference>
<dbReference type="Gene3D" id="2.60.40.1180">
    <property type="entry name" value="Golgi alpha-mannosidase II"/>
    <property type="match status" value="1"/>
</dbReference>